<evidence type="ECO:0000256" key="1">
    <source>
        <dbReference type="SAM" id="MobiDB-lite"/>
    </source>
</evidence>
<feature type="region of interest" description="Disordered" evidence="1">
    <location>
        <begin position="110"/>
        <end position="129"/>
    </location>
</feature>
<dbReference type="RefSeq" id="WP_076799866.1">
    <property type="nucleotide sequence ID" value="NZ_CP016467.1"/>
</dbReference>
<keyword evidence="3" id="KW-1185">Reference proteome</keyword>
<organism evidence="2 3">
    <name type="scientific">Latilactobacillus curvatus</name>
    <name type="common">Lactobacillus curvatus</name>
    <dbReference type="NCBI Taxonomy" id="28038"/>
    <lineage>
        <taxon>Bacteria</taxon>
        <taxon>Bacillati</taxon>
        <taxon>Bacillota</taxon>
        <taxon>Bacilli</taxon>
        <taxon>Lactobacillales</taxon>
        <taxon>Lactobacillaceae</taxon>
        <taxon>Latilactobacillus</taxon>
    </lineage>
</organism>
<gene>
    <name evidence="2" type="ORF">LTWDN19_00070</name>
</gene>
<proteinExistence type="predicted"/>
<evidence type="ECO:0000313" key="2">
    <source>
        <dbReference type="EMBL" id="BCX29440.1"/>
    </source>
</evidence>
<dbReference type="Proteomes" id="UP000825100">
    <property type="component" value="Chromosome"/>
</dbReference>
<evidence type="ECO:0000313" key="3">
    <source>
        <dbReference type="Proteomes" id="UP000825100"/>
    </source>
</evidence>
<sequence length="129" mass="14792">MRLKRSDLVAVFLRKRIVGHDDELNETITYGDGQKLMMNVQPASGQVAAELYGERLRYFANAKYVGSEIKENRNELDGICLNVAPEDNPDYRIVAINTYSNHLNMTLERIKQDGESRSKRDEPTQSETR</sequence>
<accession>A0ABN6GEX3</accession>
<name>A0ABN6GEX3_LATCU</name>
<dbReference type="EMBL" id="AP024685">
    <property type="protein sequence ID" value="BCX29440.1"/>
    <property type="molecule type" value="Genomic_DNA"/>
</dbReference>
<protein>
    <submittedName>
        <fullName evidence="2">Uncharacterized protein</fullName>
    </submittedName>
</protein>
<reference evidence="2 3" key="1">
    <citation type="submission" date="2021-05" db="EMBL/GenBank/DDBJ databases">
        <title>Complete Genome Sequence of Latilactobacillus sp. Strain WDN19, a High D-Aspartate-producing Lactic Acid Bacterium Isolated from a Japanese Pickle.</title>
        <authorList>
            <person name="Kajitani K."/>
            <person name="Takahashi S."/>
        </authorList>
    </citation>
    <scope>NUCLEOTIDE SEQUENCE [LARGE SCALE GENOMIC DNA]</scope>
    <source>
        <strain evidence="2 3">WDN19</strain>
    </source>
</reference>